<evidence type="ECO:0000256" key="2">
    <source>
        <dbReference type="ARBA" id="ARBA00022833"/>
    </source>
</evidence>
<evidence type="ECO:0000256" key="6">
    <source>
        <dbReference type="ARBA" id="ARBA00023242"/>
    </source>
</evidence>
<dbReference type="GO" id="GO:0008270">
    <property type="term" value="F:zinc ion binding"/>
    <property type="evidence" value="ECO:0007669"/>
    <property type="project" value="InterPro"/>
</dbReference>
<reference evidence="8" key="2">
    <citation type="submission" date="2023-06" db="EMBL/GenBank/DDBJ databases">
        <authorList>
            <consortium name="Lawrence Berkeley National Laboratory"/>
            <person name="Haridas S."/>
            <person name="Hensen N."/>
            <person name="Bonometti L."/>
            <person name="Westerberg I."/>
            <person name="Brannstrom I.O."/>
            <person name="Guillou S."/>
            <person name="Cros-Aarteil S."/>
            <person name="Calhoun S."/>
            <person name="Kuo A."/>
            <person name="Mondo S."/>
            <person name="Pangilinan J."/>
            <person name="Riley R."/>
            <person name="Labutti K."/>
            <person name="Andreopoulos B."/>
            <person name="Lipzen A."/>
            <person name="Chen C."/>
            <person name="Yanf M."/>
            <person name="Daum C."/>
            <person name="Ng V."/>
            <person name="Clum A."/>
            <person name="Steindorff A."/>
            <person name="Ohm R."/>
            <person name="Martin F."/>
            <person name="Silar P."/>
            <person name="Natvig D."/>
            <person name="Lalanne C."/>
            <person name="Gautier V."/>
            <person name="Ament-Velasquez S.L."/>
            <person name="Kruys A."/>
            <person name="Hutchinson M.I."/>
            <person name="Powell A.J."/>
            <person name="Barry K."/>
            <person name="Miller A.N."/>
            <person name="Grigoriev I.V."/>
            <person name="Debuchy R."/>
            <person name="Gladieux P."/>
            <person name="Thoren M.H."/>
            <person name="Johannesson H."/>
        </authorList>
    </citation>
    <scope>NUCLEOTIDE SEQUENCE</scope>
    <source>
        <strain evidence="8">CBS 168.71</strain>
    </source>
</reference>
<dbReference type="GO" id="GO:0000981">
    <property type="term" value="F:DNA-binding transcription factor activity, RNA polymerase II-specific"/>
    <property type="evidence" value="ECO:0007669"/>
    <property type="project" value="InterPro"/>
</dbReference>
<keyword evidence="5" id="KW-0804">Transcription</keyword>
<keyword evidence="9" id="KW-1185">Reference proteome</keyword>
<keyword evidence="3" id="KW-0805">Transcription regulation</keyword>
<evidence type="ECO:0008006" key="10">
    <source>
        <dbReference type="Google" id="ProtNLM"/>
    </source>
</evidence>
<accession>A0AAE0H938</accession>
<keyword evidence="6" id="KW-0539">Nucleus</keyword>
<gene>
    <name evidence="8" type="ORF">B0H64DRAFT_445176</name>
</gene>
<sequence>MSQPSSSNRSSLEPSSNPSSPSPSPAGTPLDPPRKRTRASKPKQVMKCDEGKPACLRCTSTGRTCDGYDKAALARYRSPDPNQTAERARAEFVRACEWNETLRSMRRIEADIDGTETEKRLFARFRAATADGVAANLCNFAAFWRRLNPSTGCQDDAVKHAVVALAAAYQLFQHPDEPVIDGFARGDLEVFTIQQYSRSIERLQNHAGSSSPESLRLTLVCCLAFISLETLRGNHEVAVTHLTNGLRILQSLPDSTFDCLADGSMFAWPSSRDSLHMSDIVQLFARFELSACFFTHGIQPVISGRGYLTRRFDDGSTYNLFHDVPHAHMAMSCFQHDVVARLHEITAAAASGDETSAIFWSDPAQQRTQACLLARSARLGALIVDFFSPLRFGMPDPTSPELASLYLTLLHFRSAQFLIAKTAGGIFTPTLDPFLQPFHHHHNHHNHNQTTPYPQPHPQPQSQATNPDPTLLPTILHLASRLSQTTPTTPSPPPTPTDVHTHLLGPLYLVATHTPDPDTRAAAGALLADALQRGGLAGAEVGEGRGRGRGRGREVDLGVGVGLGLVAVERAQRVLSAVGRVVARERERGGMMGDGSGGGGIGGGGIGGVIGGGGLLSSSVDVPRALAGAGGIPALWDGLVAAGAGAGAASL</sequence>
<dbReference type="EMBL" id="JAUEPN010000007">
    <property type="protein sequence ID" value="KAK3292224.1"/>
    <property type="molecule type" value="Genomic_DNA"/>
</dbReference>
<reference evidence="8" key="1">
    <citation type="journal article" date="2023" name="Mol. Phylogenet. Evol.">
        <title>Genome-scale phylogeny and comparative genomics of the fungal order Sordariales.</title>
        <authorList>
            <person name="Hensen N."/>
            <person name="Bonometti L."/>
            <person name="Westerberg I."/>
            <person name="Brannstrom I.O."/>
            <person name="Guillou S."/>
            <person name="Cros-Aarteil S."/>
            <person name="Calhoun S."/>
            <person name="Haridas S."/>
            <person name="Kuo A."/>
            <person name="Mondo S."/>
            <person name="Pangilinan J."/>
            <person name="Riley R."/>
            <person name="LaButti K."/>
            <person name="Andreopoulos B."/>
            <person name="Lipzen A."/>
            <person name="Chen C."/>
            <person name="Yan M."/>
            <person name="Daum C."/>
            <person name="Ng V."/>
            <person name="Clum A."/>
            <person name="Steindorff A."/>
            <person name="Ohm R.A."/>
            <person name="Martin F."/>
            <person name="Silar P."/>
            <person name="Natvig D.O."/>
            <person name="Lalanne C."/>
            <person name="Gautier V."/>
            <person name="Ament-Velasquez S.L."/>
            <person name="Kruys A."/>
            <person name="Hutchinson M.I."/>
            <person name="Powell A.J."/>
            <person name="Barry K."/>
            <person name="Miller A.N."/>
            <person name="Grigoriev I.V."/>
            <person name="Debuchy R."/>
            <person name="Gladieux P."/>
            <person name="Hiltunen Thoren M."/>
            <person name="Johannesson H."/>
        </authorList>
    </citation>
    <scope>NUCLEOTIDE SEQUENCE</scope>
    <source>
        <strain evidence="8">CBS 168.71</strain>
    </source>
</reference>
<proteinExistence type="predicted"/>
<protein>
    <recommendedName>
        <fullName evidence="10">Zn(2)-C6 fungal-type domain-containing protein</fullName>
    </recommendedName>
</protein>
<organism evidence="8 9">
    <name type="scientific">Chaetomium fimeti</name>
    <dbReference type="NCBI Taxonomy" id="1854472"/>
    <lineage>
        <taxon>Eukaryota</taxon>
        <taxon>Fungi</taxon>
        <taxon>Dikarya</taxon>
        <taxon>Ascomycota</taxon>
        <taxon>Pezizomycotina</taxon>
        <taxon>Sordariomycetes</taxon>
        <taxon>Sordariomycetidae</taxon>
        <taxon>Sordariales</taxon>
        <taxon>Chaetomiaceae</taxon>
        <taxon>Chaetomium</taxon>
    </lineage>
</organism>
<feature type="region of interest" description="Disordered" evidence="7">
    <location>
        <begin position="1"/>
        <end position="45"/>
    </location>
</feature>
<evidence type="ECO:0000313" key="8">
    <source>
        <dbReference type="EMBL" id="KAK3292224.1"/>
    </source>
</evidence>
<dbReference type="RefSeq" id="XP_062655738.1">
    <property type="nucleotide sequence ID" value="XM_062806830.1"/>
</dbReference>
<evidence type="ECO:0000313" key="9">
    <source>
        <dbReference type="Proteomes" id="UP001278766"/>
    </source>
</evidence>
<dbReference type="GeneID" id="87843778"/>
<dbReference type="InterPro" id="IPR001138">
    <property type="entry name" value="Zn2Cys6_DnaBD"/>
</dbReference>
<feature type="compositionally biased region" description="Low complexity" evidence="7">
    <location>
        <begin position="1"/>
        <end position="19"/>
    </location>
</feature>
<dbReference type="CDD" id="cd00067">
    <property type="entry name" value="GAL4"/>
    <property type="match status" value="1"/>
</dbReference>
<dbReference type="AlphaFoldDB" id="A0AAE0H938"/>
<evidence type="ECO:0000256" key="3">
    <source>
        <dbReference type="ARBA" id="ARBA00023015"/>
    </source>
</evidence>
<evidence type="ECO:0000256" key="4">
    <source>
        <dbReference type="ARBA" id="ARBA00023125"/>
    </source>
</evidence>
<evidence type="ECO:0000256" key="1">
    <source>
        <dbReference type="ARBA" id="ARBA00022723"/>
    </source>
</evidence>
<keyword evidence="4" id="KW-0238">DNA-binding</keyword>
<evidence type="ECO:0000256" key="5">
    <source>
        <dbReference type="ARBA" id="ARBA00023163"/>
    </source>
</evidence>
<name>A0AAE0H938_9PEZI</name>
<dbReference type="GO" id="GO:0003677">
    <property type="term" value="F:DNA binding"/>
    <property type="evidence" value="ECO:0007669"/>
    <property type="project" value="UniProtKB-KW"/>
</dbReference>
<dbReference type="Proteomes" id="UP001278766">
    <property type="component" value="Unassembled WGS sequence"/>
</dbReference>
<feature type="compositionally biased region" description="Basic residues" evidence="7">
    <location>
        <begin position="438"/>
        <end position="447"/>
    </location>
</feature>
<dbReference type="PANTHER" id="PTHR36206:SF16">
    <property type="entry name" value="TRANSCRIPTION FACTOR DOMAIN-CONTAINING PROTEIN-RELATED"/>
    <property type="match status" value="1"/>
</dbReference>
<comment type="caution">
    <text evidence="8">The sequence shown here is derived from an EMBL/GenBank/DDBJ whole genome shotgun (WGS) entry which is preliminary data.</text>
</comment>
<keyword evidence="2" id="KW-0862">Zinc</keyword>
<dbReference type="InterPro" id="IPR052360">
    <property type="entry name" value="Transcr_Regulatory_Proteins"/>
</dbReference>
<feature type="region of interest" description="Disordered" evidence="7">
    <location>
        <begin position="437"/>
        <end position="471"/>
    </location>
</feature>
<evidence type="ECO:0000256" key="7">
    <source>
        <dbReference type="SAM" id="MobiDB-lite"/>
    </source>
</evidence>
<dbReference type="PANTHER" id="PTHR36206">
    <property type="entry name" value="ASPERCRYPTIN BIOSYNTHESIS CLUSTER-SPECIFIC TRANSCRIPTION REGULATOR ATNN-RELATED"/>
    <property type="match status" value="1"/>
</dbReference>
<keyword evidence="1" id="KW-0479">Metal-binding</keyword>